<evidence type="ECO:0000259" key="15">
    <source>
        <dbReference type="PROSITE" id="PS50003"/>
    </source>
</evidence>
<dbReference type="InterPro" id="IPR000375">
    <property type="entry name" value="Dynamin_stalk"/>
</dbReference>
<dbReference type="SMART" id="SM00302">
    <property type="entry name" value="GED"/>
    <property type="match status" value="1"/>
</dbReference>
<dbReference type="GO" id="GO:0005525">
    <property type="term" value="F:GTP binding"/>
    <property type="evidence" value="ECO:0007669"/>
    <property type="project" value="UniProtKB-KW"/>
</dbReference>
<comment type="catalytic activity">
    <reaction evidence="11">
        <text>GTP + H2O = GDP + phosphate + H(+)</text>
        <dbReference type="Rhea" id="RHEA:19669"/>
        <dbReference type="ChEBI" id="CHEBI:15377"/>
        <dbReference type="ChEBI" id="CHEBI:15378"/>
        <dbReference type="ChEBI" id="CHEBI:37565"/>
        <dbReference type="ChEBI" id="CHEBI:43474"/>
        <dbReference type="ChEBI" id="CHEBI:58189"/>
        <dbReference type="EC" id="3.6.5.5"/>
    </reaction>
</comment>
<dbReference type="Gene3D" id="2.30.29.30">
    <property type="entry name" value="Pleckstrin-homology domain (PH domain)/Phosphotyrosine-binding domain (PTB)"/>
    <property type="match status" value="1"/>
</dbReference>
<dbReference type="SUPFAM" id="SSF52540">
    <property type="entry name" value="P-loop containing nucleoside triphosphate hydrolases"/>
    <property type="match status" value="1"/>
</dbReference>
<dbReference type="InterPro" id="IPR020850">
    <property type="entry name" value="GED_dom"/>
</dbReference>
<dbReference type="GO" id="GO:0005874">
    <property type="term" value="C:microtubule"/>
    <property type="evidence" value="ECO:0007669"/>
    <property type="project" value="UniProtKB-KW"/>
</dbReference>
<keyword evidence="4" id="KW-0254">Endocytosis</keyword>
<keyword evidence="3" id="KW-0963">Cytoplasm</keyword>
<evidence type="ECO:0000259" key="16">
    <source>
        <dbReference type="PROSITE" id="PS51388"/>
    </source>
</evidence>
<evidence type="ECO:0000256" key="2">
    <source>
        <dbReference type="ARBA" id="ARBA00011980"/>
    </source>
</evidence>
<dbReference type="GO" id="GO:0016185">
    <property type="term" value="P:synaptic vesicle budding from presynaptic endocytic zone membrane"/>
    <property type="evidence" value="ECO:0007669"/>
    <property type="project" value="TreeGrafter"/>
</dbReference>
<evidence type="ECO:0000256" key="5">
    <source>
        <dbReference type="ARBA" id="ARBA00022701"/>
    </source>
</evidence>
<dbReference type="AlphaFoldDB" id="A0A158Q5C1"/>
<evidence type="ECO:0000313" key="21">
    <source>
        <dbReference type="WBParaSite" id="DME_0000697001-mRNA-1"/>
    </source>
</evidence>
<evidence type="ECO:0000256" key="1">
    <source>
        <dbReference type="ARBA" id="ARBA00004245"/>
    </source>
</evidence>
<feature type="region of interest" description="Disordered" evidence="14">
    <location>
        <begin position="632"/>
        <end position="651"/>
    </location>
</feature>
<evidence type="ECO:0000259" key="17">
    <source>
        <dbReference type="PROSITE" id="PS51718"/>
    </source>
</evidence>
<feature type="domain" description="PH" evidence="15">
    <location>
        <begin position="521"/>
        <end position="626"/>
    </location>
</feature>
<dbReference type="EMBL" id="UYYG01000024">
    <property type="protein sequence ID" value="VDN51576.1"/>
    <property type="molecule type" value="Genomic_DNA"/>
</dbReference>
<dbReference type="SMART" id="SM00053">
    <property type="entry name" value="DYNc"/>
    <property type="match status" value="1"/>
</dbReference>
<keyword evidence="10" id="KW-0206">Cytoskeleton</keyword>
<dbReference type="Proteomes" id="UP000038040">
    <property type="component" value="Unplaced"/>
</dbReference>
<evidence type="ECO:0000256" key="8">
    <source>
        <dbReference type="ARBA" id="ARBA00023134"/>
    </source>
</evidence>
<dbReference type="CDD" id="cd01256">
    <property type="entry name" value="PH_dynamin"/>
    <property type="match status" value="1"/>
</dbReference>
<dbReference type="PROSITE" id="PS51718">
    <property type="entry name" value="G_DYNAMIN_2"/>
    <property type="match status" value="1"/>
</dbReference>
<dbReference type="GO" id="GO:0003924">
    <property type="term" value="F:GTPase activity"/>
    <property type="evidence" value="ECO:0007669"/>
    <property type="project" value="InterPro"/>
</dbReference>
<dbReference type="GO" id="GO:0031623">
    <property type="term" value="P:receptor internalization"/>
    <property type="evidence" value="ECO:0007669"/>
    <property type="project" value="TreeGrafter"/>
</dbReference>
<comment type="subcellular location">
    <subcellularLocation>
        <location evidence="1">Cytoplasm</location>
        <location evidence="1">Cytoskeleton</location>
    </subcellularLocation>
</comment>
<dbReference type="GO" id="GO:0008017">
    <property type="term" value="F:microtubule binding"/>
    <property type="evidence" value="ECO:0007669"/>
    <property type="project" value="TreeGrafter"/>
</dbReference>
<dbReference type="InterPro" id="IPR001401">
    <property type="entry name" value="Dynamin_GTPase"/>
</dbReference>
<dbReference type="Pfam" id="PF00350">
    <property type="entry name" value="Dynamin_N"/>
    <property type="match status" value="1"/>
</dbReference>
<evidence type="ECO:0000256" key="4">
    <source>
        <dbReference type="ARBA" id="ARBA00022583"/>
    </source>
</evidence>
<dbReference type="PROSITE" id="PS00410">
    <property type="entry name" value="G_DYNAMIN_1"/>
    <property type="match status" value="1"/>
</dbReference>
<dbReference type="Pfam" id="PF00169">
    <property type="entry name" value="PH"/>
    <property type="match status" value="1"/>
</dbReference>
<evidence type="ECO:0000256" key="7">
    <source>
        <dbReference type="ARBA" id="ARBA00022801"/>
    </source>
</evidence>
<dbReference type="Gene3D" id="1.20.120.1240">
    <property type="entry name" value="Dynamin, middle domain"/>
    <property type="match status" value="1"/>
</dbReference>
<gene>
    <name evidence="18" type="ORF">DME_LOCUS1549</name>
</gene>
<dbReference type="PROSITE" id="PS50003">
    <property type="entry name" value="PH_DOMAIN"/>
    <property type="match status" value="1"/>
</dbReference>
<keyword evidence="5" id="KW-0493">Microtubule</keyword>
<dbReference type="SMART" id="SM00233">
    <property type="entry name" value="PH"/>
    <property type="match status" value="1"/>
</dbReference>
<dbReference type="GO" id="GO:0005737">
    <property type="term" value="C:cytoplasm"/>
    <property type="evidence" value="ECO:0007669"/>
    <property type="project" value="UniProtKB-ARBA"/>
</dbReference>
<dbReference type="Proteomes" id="UP000274756">
    <property type="component" value="Unassembled WGS sequence"/>
</dbReference>
<dbReference type="PRINTS" id="PR00195">
    <property type="entry name" value="DYNAMIN"/>
</dbReference>
<dbReference type="InterPro" id="IPR011993">
    <property type="entry name" value="PH-like_dom_sf"/>
</dbReference>
<evidence type="ECO:0000256" key="9">
    <source>
        <dbReference type="ARBA" id="ARBA00023175"/>
    </source>
</evidence>
<feature type="compositionally biased region" description="Basic and acidic residues" evidence="14">
    <location>
        <begin position="632"/>
        <end position="644"/>
    </location>
</feature>
<dbReference type="InterPro" id="IPR045063">
    <property type="entry name" value="Dynamin_N"/>
</dbReference>
<reference evidence="21" key="1">
    <citation type="submission" date="2016-04" db="UniProtKB">
        <authorList>
            <consortium name="WormBaseParasite"/>
        </authorList>
    </citation>
    <scope>IDENTIFICATION</scope>
</reference>
<evidence type="ECO:0000256" key="3">
    <source>
        <dbReference type="ARBA" id="ARBA00022490"/>
    </source>
</evidence>
<dbReference type="InterPro" id="IPR003130">
    <property type="entry name" value="GED"/>
</dbReference>
<dbReference type="FunFam" id="3.40.50.300:FF:000045">
    <property type="entry name" value="dynamin-1 isoform X2"/>
    <property type="match status" value="1"/>
</dbReference>
<organism evidence="19 21">
    <name type="scientific">Dracunculus medinensis</name>
    <name type="common">Guinea worm</name>
    <dbReference type="NCBI Taxonomy" id="318479"/>
    <lineage>
        <taxon>Eukaryota</taxon>
        <taxon>Metazoa</taxon>
        <taxon>Ecdysozoa</taxon>
        <taxon>Nematoda</taxon>
        <taxon>Chromadorea</taxon>
        <taxon>Rhabditida</taxon>
        <taxon>Spirurina</taxon>
        <taxon>Dracunculoidea</taxon>
        <taxon>Dracunculidae</taxon>
        <taxon>Dracunculus</taxon>
    </lineage>
</organism>
<dbReference type="InterPro" id="IPR019762">
    <property type="entry name" value="Dynamin_GTPase_CS"/>
</dbReference>
<protein>
    <recommendedName>
        <fullName evidence="12">Dynamin</fullName>
        <ecNumber evidence="2">3.6.5.5</ecNumber>
    </recommendedName>
</protein>
<dbReference type="GO" id="GO:0005819">
    <property type="term" value="C:spindle"/>
    <property type="evidence" value="ECO:0007669"/>
    <property type="project" value="UniProtKB-ARBA"/>
</dbReference>
<dbReference type="OrthoDB" id="5061070at2759"/>
<dbReference type="InterPro" id="IPR030381">
    <property type="entry name" value="G_DYNAMIN_dom"/>
</dbReference>
<proteinExistence type="inferred from homology"/>
<dbReference type="GO" id="GO:0012501">
    <property type="term" value="P:programmed cell death"/>
    <property type="evidence" value="ECO:0007669"/>
    <property type="project" value="UniProtKB-ARBA"/>
</dbReference>
<evidence type="ECO:0000256" key="6">
    <source>
        <dbReference type="ARBA" id="ARBA00022741"/>
    </source>
</evidence>
<dbReference type="GO" id="GO:0098793">
    <property type="term" value="C:presynapse"/>
    <property type="evidence" value="ECO:0007669"/>
    <property type="project" value="GOC"/>
</dbReference>
<sequence length="828" mass="93662">MSWANTGMQALIPIVNRLQDTFAQLGTSLNFDLPQIAVVGGQSAGKSSVLENFVGRDFLPRGSGIVTRRPLILQLVYSSRAEYGEFLHKRGQKFTDFDLVRKEIEDETDRLTGANKGISPIPINLRIFSPNVLNLTLIDLPGLTKVPVGDQPADIEAQIREMILTYISRETCLILAVTPANSDLATSDALKLAKEVDPQGLRTIGVLTKLDLMDEGTDARDILENRVFALRRGYIGVVNRGQKDIVGKKDIRVALDAERKFFISHPAYRHMADRLGTPYLQKVLNQQLTNHIKDTLPALRDSLQKKMFALEKDVSEYKNFQPNDPSRKTKALMQMVQQFTMDVERSIEGSSAKTVSTNELSGGARINRIYHERFPFEIVKMEIDEKEMRREIQIAIRNIHGLRVGLFTPDMAFEAIVKKQIERLKEPSLKCVDLVVNELAVVIRQCAECTARYPRLRDEIERIVTTNMREKEQVAKYQISMLVDYERAYMDINHEDFIGFSKQVAEAKASSSQAKKNLGNQVIRKGWLSVHNISFVRGSKDCWFVLTSDSLSWFKDDEEKEKKYMLPLDGIKLRDLEAGFMSRQHKFALFYPDGKNIYKDYKQLELSATNLDEVDAWKASFLRAGVYPEKEKPVEESENGREFEETTSVDPQLERQVETIRNLVDSYMRIVTKTIRSTVPKAITFLIVNKVGEFLRDGDLLASLYQLGDTDSLMEESQLEAQKREEIIRMYHTCKEALRIIGEVNMSTPIDGPSPVYNDFIRSEGASPVPRSAPQPPGINQRMAPMPPRPMNAAQNMPPIANRPLPGPPGGLPAPILPMLVAFNCSFS</sequence>
<evidence type="ECO:0000256" key="10">
    <source>
        <dbReference type="ARBA" id="ARBA00023212"/>
    </source>
</evidence>
<dbReference type="PANTHER" id="PTHR11566:SF212">
    <property type="entry name" value="DYNAMIN"/>
    <property type="match status" value="1"/>
</dbReference>
<dbReference type="InterPro" id="IPR027417">
    <property type="entry name" value="P-loop_NTPase"/>
</dbReference>
<evidence type="ECO:0000256" key="12">
    <source>
        <dbReference type="ARBA" id="ARBA00067339"/>
    </source>
</evidence>
<comment type="similarity">
    <text evidence="13">Belongs to the TRAFAC class dynamin-like GTPase superfamily. Dynamin/Fzo/YdjA family.</text>
</comment>
<keyword evidence="6 13" id="KW-0547">Nucleotide-binding</keyword>
<dbReference type="PROSITE" id="PS51388">
    <property type="entry name" value="GED"/>
    <property type="match status" value="1"/>
</dbReference>
<keyword evidence="20" id="KW-1185">Reference proteome</keyword>
<dbReference type="InterPro" id="IPR001849">
    <property type="entry name" value="PH_domain"/>
</dbReference>
<dbReference type="GO" id="GO:0005886">
    <property type="term" value="C:plasma membrane"/>
    <property type="evidence" value="ECO:0007669"/>
    <property type="project" value="TreeGrafter"/>
</dbReference>
<dbReference type="PANTHER" id="PTHR11566">
    <property type="entry name" value="DYNAMIN"/>
    <property type="match status" value="1"/>
</dbReference>
<evidence type="ECO:0000313" key="18">
    <source>
        <dbReference type="EMBL" id="VDN51576.1"/>
    </source>
</evidence>
<evidence type="ECO:0000256" key="13">
    <source>
        <dbReference type="RuleBase" id="RU003932"/>
    </source>
</evidence>
<keyword evidence="9" id="KW-0505">Motor protein</keyword>
<keyword evidence="7" id="KW-0378">Hydrolase</keyword>
<dbReference type="InterPro" id="IPR022812">
    <property type="entry name" value="Dynamin"/>
</dbReference>
<dbReference type="Gene3D" id="3.40.50.300">
    <property type="entry name" value="P-loop containing nucleotide triphosphate hydrolases"/>
    <property type="match status" value="1"/>
</dbReference>
<evidence type="ECO:0000313" key="20">
    <source>
        <dbReference type="Proteomes" id="UP000274756"/>
    </source>
</evidence>
<dbReference type="WBParaSite" id="DME_0000697001-mRNA-1">
    <property type="protein sequence ID" value="DME_0000697001-mRNA-1"/>
    <property type="gene ID" value="DME_0000697001"/>
</dbReference>
<dbReference type="FunFam" id="1.20.120.1240:FF:000008">
    <property type="entry name" value="dynamin-3 isoform X1"/>
    <property type="match status" value="1"/>
</dbReference>
<feature type="domain" description="Dynamin-type G" evidence="17">
    <location>
        <begin position="30"/>
        <end position="297"/>
    </location>
</feature>
<dbReference type="Pfam" id="PF01031">
    <property type="entry name" value="Dynamin_M"/>
    <property type="match status" value="1"/>
</dbReference>
<dbReference type="CDD" id="cd08771">
    <property type="entry name" value="DLP_1"/>
    <property type="match status" value="1"/>
</dbReference>
<keyword evidence="8 13" id="KW-0342">GTP-binding</keyword>
<evidence type="ECO:0000313" key="19">
    <source>
        <dbReference type="Proteomes" id="UP000038040"/>
    </source>
</evidence>
<reference evidence="18 20" key="2">
    <citation type="submission" date="2018-11" db="EMBL/GenBank/DDBJ databases">
        <authorList>
            <consortium name="Pathogen Informatics"/>
        </authorList>
    </citation>
    <scope>NUCLEOTIDE SEQUENCE [LARGE SCALE GENOMIC DNA]</scope>
</reference>
<evidence type="ECO:0000256" key="11">
    <source>
        <dbReference type="ARBA" id="ARBA00048040"/>
    </source>
</evidence>
<dbReference type="EC" id="3.6.5.5" evidence="2"/>
<evidence type="ECO:0000256" key="14">
    <source>
        <dbReference type="SAM" id="MobiDB-lite"/>
    </source>
</evidence>
<accession>A0A158Q5C1</accession>
<feature type="domain" description="GED" evidence="16">
    <location>
        <begin position="657"/>
        <end position="749"/>
    </location>
</feature>
<dbReference type="SUPFAM" id="SSF50729">
    <property type="entry name" value="PH domain-like"/>
    <property type="match status" value="1"/>
</dbReference>
<dbReference type="STRING" id="318479.A0A158Q5C1"/>
<name>A0A158Q5C1_DRAME</name>
<dbReference type="Pfam" id="PF02212">
    <property type="entry name" value="GED"/>
    <property type="match status" value="1"/>
</dbReference>